<feature type="transmembrane region" description="Helical" evidence="1">
    <location>
        <begin position="92"/>
        <end position="114"/>
    </location>
</feature>
<dbReference type="GO" id="GO:0016020">
    <property type="term" value="C:membrane"/>
    <property type="evidence" value="ECO:0007669"/>
    <property type="project" value="InterPro"/>
</dbReference>
<keyword evidence="1" id="KW-0472">Membrane</keyword>
<feature type="transmembrane region" description="Helical" evidence="1">
    <location>
        <begin position="266"/>
        <end position="287"/>
    </location>
</feature>
<feature type="transmembrane region" description="Helical" evidence="1">
    <location>
        <begin position="185"/>
        <end position="204"/>
    </location>
</feature>
<keyword evidence="1" id="KW-1133">Transmembrane helix</keyword>
<reference evidence="3 4" key="1">
    <citation type="submission" date="2017-02" db="EMBL/GenBank/DDBJ databases">
        <authorList>
            <person name="Peterson S.W."/>
        </authorList>
    </citation>
    <scope>NUCLEOTIDE SEQUENCE [LARGE SCALE GENOMIC DNA]</scope>
    <source>
        <strain evidence="3 4">DSM 16080</strain>
    </source>
</reference>
<feature type="transmembrane region" description="Helical" evidence="1">
    <location>
        <begin position="242"/>
        <end position="260"/>
    </location>
</feature>
<dbReference type="STRING" id="1121449.SAMN02745704_02540"/>
<dbReference type="InterPro" id="IPR000620">
    <property type="entry name" value="EamA_dom"/>
</dbReference>
<protein>
    <submittedName>
        <fullName evidence="3">EamA domain-containing membrane protein RarD</fullName>
    </submittedName>
</protein>
<keyword evidence="1" id="KW-0812">Transmembrane</keyword>
<dbReference type="RefSeq" id="WP_078718076.1">
    <property type="nucleotide sequence ID" value="NZ_FUYC01000019.1"/>
</dbReference>
<organism evidence="3 4">
    <name type="scientific">Paucidesulfovibrio gracilis DSM 16080</name>
    <dbReference type="NCBI Taxonomy" id="1121449"/>
    <lineage>
        <taxon>Bacteria</taxon>
        <taxon>Pseudomonadati</taxon>
        <taxon>Thermodesulfobacteriota</taxon>
        <taxon>Desulfovibrionia</taxon>
        <taxon>Desulfovibrionales</taxon>
        <taxon>Desulfovibrionaceae</taxon>
        <taxon>Paucidesulfovibrio</taxon>
    </lineage>
</organism>
<feature type="transmembrane region" description="Helical" evidence="1">
    <location>
        <begin position="210"/>
        <end position="230"/>
    </location>
</feature>
<evidence type="ECO:0000259" key="2">
    <source>
        <dbReference type="Pfam" id="PF00892"/>
    </source>
</evidence>
<sequence length="308" mass="32946">MDLRGCLYVLAAAFMWGLIGLISQYIFAEGISPLEAAFWRAGFGWVFFLIHALRNGQARISPVDTLPLLCFGLVCISVFYGSYQMAISKNGVALAAVLLYTAPAWVALLSRAVLGEALTPLKLACVVMTVAGVAAISLGPQLTGGGADLDLEPLGLLIGLIAGFTYALYYIFGKKYLTKYDTPTIFVYAMPVGALSLLPFVEFAHKTPTAWILLLLLAAVTSYGAFSAYYAGLKRLEATRAAVLATFEPVVAAVLAYIFFGERFGLWGYGGSILILAAVFLVVVGGIRRGSSSAPARAMISTKHEERK</sequence>
<feature type="transmembrane region" description="Helical" evidence="1">
    <location>
        <begin position="34"/>
        <end position="53"/>
    </location>
</feature>
<evidence type="ECO:0000313" key="3">
    <source>
        <dbReference type="EMBL" id="SKA94061.1"/>
    </source>
</evidence>
<dbReference type="InterPro" id="IPR037185">
    <property type="entry name" value="EmrE-like"/>
</dbReference>
<dbReference type="PANTHER" id="PTHR22911">
    <property type="entry name" value="ACYL-MALONYL CONDENSING ENZYME-RELATED"/>
    <property type="match status" value="1"/>
</dbReference>
<accession>A0A1T4XYG2</accession>
<dbReference type="Proteomes" id="UP000190027">
    <property type="component" value="Unassembled WGS sequence"/>
</dbReference>
<feature type="transmembrane region" description="Helical" evidence="1">
    <location>
        <begin position="154"/>
        <end position="173"/>
    </location>
</feature>
<dbReference type="PANTHER" id="PTHR22911:SF79">
    <property type="entry name" value="MOBA-LIKE NTP TRANSFERASE DOMAIN-CONTAINING PROTEIN"/>
    <property type="match status" value="1"/>
</dbReference>
<evidence type="ECO:0000313" key="4">
    <source>
        <dbReference type="Proteomes" id="UP000190027"/>
    </source>
</evidence>
<gene>
    <name evidence="3" type="ORF">SAMN02745704_02540</name>
</gene>
<proteinExistence type="predicted"/>
<feature type="domain" description="EamA" evidence="2">
    <location>
        <begin position="4"/>
        <end position="137"/>
    </location>
</feature>
<name>A0A1T4XYG2_9BACT</name>
<feature type="transmembrane region" description="Helical" evidence="1">
    <location>
        <begin position="121"/>
        <end position="142"/>
    </location>
</feature>
<dbReference type="Gene3D" id="1.10.3730.20">
    <property type="match status" value="2"/>
</dbReference>
<dbReference type="SUPFAM" id="SSF103481">
    <property type="entry name" value="Multidrug resistance efflux transporter EmrE"/>
    <property type="match status" value="2"/>
</dbReference>
<feature type="domain" description="EamA" evidence="2">
    <location>
        <begin position="154"/>
        <end position="283"/>
    </location>
</feature>
<keyword evidence="4" id="KW-1185">Reference proteome</keyword>
<dbReference type="AlphaFoldDB" id="A0A1T4XYG2"/>
<dbReference type="Pfam" id="PF00892">
    <property type="entry name" value="EamA"/>
    <property type="match status" value="2"/>
</dbReference>
<evidence type="ECO:0000256" key="1">
    <source>
        <dbReference type="SAM" id="Phobius"/>
    </source>
</evidence>
<feature type="transmembrane region" description="Helical" evidence="1">
    <location>
        <begin position="65"/>
        <end position="86"/>
    </location>
</feature>
<dbReference type="EMBL" id="FUYC01000019">
    <property type="protein sequence ID" value="SKA94061.1"/>
    <property type="molecule type" value="Genomic_DNA"/>
</dbReference>
<feature type="transmembrane region" description="Helical" evidence="1">
    <location>
        <begin position="7"/>
        <end position="28"/>
    </location>
</feature>
<dbReference type="OrthoDB" id="6707571at2"/>